<dbReference type="OrthoDB" id="7775561at2"/>
<keyword evidence="4" id="KW-1185">Reference proteome</keyword>
<evidence type="ECO:0000313" key="4">
    <source>
        <dbReference type="Proteomes" id="UP000449846"/>
    </source>
</evidence>
<feature type="transmembrane region" description="Helical" evidence="1">
    <location>
        <begin position="123"/>
        <end position="145"/>
    </location>
</feature>
<feature type="transmembrane region" description="Helical" evidence="1">
    <location>
        <begin position="151"/>
        <end position="168"/>
    </location>
</feature>
<evidence type="ECO:0000259" key="2">
    <source>
        <dbReference type="Pfam" id="PF02517"/>
    </source>
</evidence>
<keyword evidence="3" id="KW-0378">Hydrolase</keyword>
<sequence>MDRGLALAALAAIPALAALFYGLAQGGMRPLTACLVGLCAYWLLLLAALFWRRDWSLHLRWPGWRAALPLTALTASAAIFGGPAIPQLSPHVLVTVLIAACINGTLEEAFWRGALVPRANWQAALPAVGLFTLWHLAPAAAMAALDAKGGAPGLLIAAALLGICAMATRLASGSAGFAALCHVAINICTFAVLAATNGSARFP</sequence>
<dbReference type="Pfam" id="PF02517">
    <property type="entry name" value="Rce1-like"/>
    <property type="match status" value="1"/>
</dbReference>
<feature type="transmembrane region" description="Helical" evidence="1">
    <location>
        <begin position="63"/>
        <end position="85"/>
    </location>
</feature>
<keyword evidence="1" id="KW-0812">Transmembrane</keyword>
<evidence type="ECO:0000256" key="1">
    <source>
        <dbReference type="SAM" id="Phobius"/>
    </source>
</evidence>
<keyword evidence="1" id="KW-1133">Transmembrane helix</keyword>
<accession>A0A844HFP2</accession>
<protein>
    <submittedName>
        <fullName evidence="3">CPBP family intramembrane metalloprotease</fullName>
    </submittedName>
</protein>
<dbReference type="EMBL" id="WMIG01000001">
    <property type="protein sequence ID" value="MTH58426.1"/>
    <property type="molecule type" value="Genomic_DNA"/>
</dbReference>
<dbReference type="InterPro" id="IPR003675">
    <property type="entry name" value="Rce1/LyrA-like_dom"/>
</dbReference>
<dbReference type="GO" id="GO:0008237">
    <property type="term" value="F:metallopeptidase activity"/>
    <property type="evidence" value="ECO:0007669"/>
    <property type="project" value="UniProtKB-KW"/>
</dbReference>
<dbReference type="AlphaFoldDB" id="A0A844HFP2"/>
<keyword evidence="3" id="KW-0482">Metalloprotease</keyword>
<feature type="transmembrane region" description="Helical" evidence="1">
    <location>
        <begin position="175"/>
        <end position="195"/>
    </location>
</feature>
<keyword evidence="1" id="KW-0472">Membrane</keyword>
<dbReference type="GO" id="GO:0080120">
    <property type="term" value="P:CAAX-box protein maturation"/>
    <property type="evidence" value="ECO:0007669"/>
    <property type="project" value="UniProtKB-ARBA"/>
</dbReference>
<gene>
    <name evidence="3" type="ORF">GL300_04285</name>
</gene>
<evidence type="ECO:0000313" key="3">
    <source>
        <dbReference type="EMBL" id="MTH58426.1"/>
    </source>
</evidence>
<proteinExistence type="predicted"/>
<feature type="transmembrane region" description="Helical" evidence="1">
    <location>
        <begin position="91"/>
        <end position="111"/>
    </location>
</feature>
<dbReference type="Proteomes" id="UP000449846">
    <property type="component" value="Unassembled WGS sequence"/>
</dbReference>
<dbReference type="RefSeq" id="WP_155038306.1">
    <property type="nucleotide sequence ID" value="NZ_JBHGCD010000001.1"/>
</dbReference>
<feature type="transmembrane region" description="Helical" evidence="1">
    <location>
        <begin position="27"/>
        <end position="51"/>
    </location>
</feature>
<keyword evidence="3" id="KW-0645">Protease</keyword>
<reference evidence="3 4" key="1">
    <citation type="submission" date="2019-11" db="EMBL/GenBank/DDBJ databases">
        <authorList>
            <person name="Dong K."/>
        </authorList>
    </citation>
    <scope>NUCLEOTIDE SEQUENCE [LARGE SCALE GENOMIC DNA]</scope>
    <source>
        <strain evidence="3 4">NBRC 112902</strain>
    </source>
</reference>
<comment type="caution">
    <text evidence="3">The sequence shown here is derived from an EMBL/GenBank/DDBJ whole genome shotgun (WGS) entry which is preliminary data.</text>
</comment>
<feature type="domain" description="CAAX prenyl protease 2/Lysostaphin resistance protein A-like" evidence="2">
    <location>
        <begin position="91"/>
        <end position="187"/>
    </location>
</feature>
<dbReference type="GO" id="GO:0004175">
    <property type="term" value="F:endopeptidase activity"/>
    <property type="evidence" value="ECO:0007669"/>
    <property type="project" value="UniProtKB-ARBA"/>
</dbReference>
<name>A0A844HFP2_9RHOB</name>
<dbReference type="GO" id="GO:0006508">
    <property type="term" value="P:proteolysis"/>
    <property type="evidence" value="ECO:0007669"/>
    <property type="project" value="UniProtKB-KW"/>
</dbReference>
<organism evidence="3 4">
    <name type="scientific">Paracoccus litorisediminis</name>
    <dbReference type="NCBI Taxonomy" id="2006130"/>
    <lineage>
        <taxon>Bacteria</taxon>
        <taxon>Pseudomonadati</taxon>
        <taxon>Pseudomonadota</taxon>
        <taxon>Alphaproteobacteria</taxon>
        <taxon>Rhodobacterales</taxon>
        <taxon>Paracoccaceae</taxon>
        <taxon>Paracoccus</taxon>
    </lineage>
</organism>